<dbReference type="PANTHER" id="PTHR14728:SF2">
    <property type="entry name" value="PROTEIN AURORA BOREALIS"/>
    <property type="match status" value="1"/>
</dbReference>
<dbReference type="Proteomes" id="UP000078046">
    <property type="component" value="Unassembled WGS sequence"/>
</dbReference>
<dbReference type="GO" id="GO:0005634">
    <property type="term" value="C:nucleus"/>
    <property type="evidence" value="ECO:0007669"/>
    <property type="project" value="TreeGrafter"/>
</dbReference>
<dbReference type="OrthoDB" id="10020858at2759"/>
<evidence type="ECO:0000256" key="4">
    <source>
        <dbReference type="ARBA" id="ARBA00022776"/>
    </source>
</evidence>
<gene>
    <name evidence="6" type="ORF">A3Q56_05175</name>
</gene>
<dbReference type="Pfam" id="PF15280">
    <property type="entry name" value="BORA_N"/>
    <property type="match status" value="1"/>
</dbReference>
<dbReference type="GO" id="GO:0051301">
    <property type="term" value="P:cell division"/>
    <property type="evidence" value="ECO:0007669"/>
    <property type="project" value="UniProtKB-KW"/>
</dbReference>
<keyword evidence="5" id="KW-0131">Cell cycle</keyword>
<dbReference type="GO" id="GO:0060236">
    <property type="term" value="P:regulation of mitotic spindle organization"/>
    <property type="evidence" value="ECO:0007669"/>
    <property type="project" value="TreeGrafter"/>
</dbReference>
<evidence type="ECO:0000256" key="3">
    <source>
        <dbReference type="ARBA" id="ARBA00022618"/>
    </source>
</evidence>
<sequence>MKSVNSDTESDSDVFDCLNSDEMNNPVNLAHSTPIRNKQSNLVSTFKDSYSATPPEFHDTRPSIKRKHDVFIQNSQTPRKPMLAIDRIKHEEGKSYLLLFNSQSLILAYTFARYSSPPNKSMALYQKKCVLTDTPEKNDNHFSNLYFTPPHIKSLQSYSPICQNFKETSKIIKNPWSKNMTERLSKPLISPGLFDMPTPGTVKNSGQWTFEEQHELYPANILKDLSEMPLQEDSCGLSDKNQTKQNQTQCRMFFSRDNIVPSPRIIMKNVKNDAINTDITLPVDFDLESILAQYVMDNHKVGNVDTLNDDMDDLHLNCDKIEPDLTSQSFSIILKSNDRCDNMGIDEKISFNEKLLDSFQVSPFPQESEK</sequence>
<organism evidence="6 7">
    <name type="scientific">Intoshia linei</name>
    <dbReference type="NCBI Taxonomy" id="1819745"/>
    <lineage>
        <taxon>Eukaryota</taxon>
        <taxon>Metazoa</taxon>
        <taxon>Spiralia</taxon>
        <taxon>Lophotrochozoa</taxon>
        <taxon>Mesozoa</taxon>
        <taxon>Orthonectida</taxon>
        <taxon>Rhopaluridae</taxon>
        <taxon>Intoshia</taxon>
    </lineage>
</organism>
<evidence type="ECO:0000256" key="5">
    <source>
        <dbReference type="ARBA" id="ARBA00023306"/>
    </source>
</evidence>
<keyword evidence="4" id="KW-0498">Mitosis</keyword>
<reference evidence="6 7" key="1">
    <citation type="submission" date="2016-04" db="EMBL/GenBank/DDBJ databases">
        <title>The genome of Intoshia linei affirms orthonectids as highly simplified spiralians.</title>
        <authorList>
            <person name="Mikhailov K.V."/>
            <person name="Slusarev G.S."/>
            <person name="Nikitin M.A."/>
            <person name="Logacheva M.D."/>
            <person name="Penin A."/>
            <person name="Aleoshin V."/>
            <person name="Panchin Y.V."/>
        </authorList>
    </citation>
    <scope>NUCLEOTIDE SEQUENCE [LARGE SCALE GENOMIC DNA]</scope>
    <source>
        <strain evidence="6">Intl2013</strain>
        <tissue evidence="6">Whole animal</tissue>
    </source>
</reference>
<dbReference type="EMBL" id="LWCA01000748">
    <property type="protein sequence ID" value="OAF67089.1"/>
    <property type="molecule type" value="Genomic_DNA"/>
</dbReference>
<comment type="similarity">
    <text evidence="1">Belongs to the BORA family.</text>
</comment>
<name>A0A177AYK3_9BILA</name>
<evidence type="ECO:0000256" key="1">
    <source>
        <dbReference type="ARBA" id="ARBA00010963"/>
    </source>
</evidence>
<protein>
    <recommendedName>
        <fullName evidence="2">Protein aurora borealis</fullName>
    </recommendedName>
</protein>
<dbReference type="GO" id="GO:0007088">
    <property type="term" value="P:regulation of mitotic nuclear division"/>
    <property type="evidence" value="ECO:0007669"/>
    <property type="project" value="TreeGrafter"/>
</dbReference>
<evidence type="ECO:0000313" key="6">
    <source>
        <dbReference type="EMBL" id="OAF67089.1"/>
    </source>
</evidence>
<keyword evidence="7" id="KW-1185">Reference proteome</keyword>
<comment type="caution">
    <text evidence="6">The sequence shown here is derived from an EMBL/GenBank/DDBJ whole genome shotgun (WGS) entry which is preliminary data.</text>
</comment>
<dbReference type="GO" id="GO:0019901">
    <property type="term" value="F:protein kinase binding"/>
    <property type="evidence" value="ECO:0007669"/>
    <property type="project" value="TreeGrafter"/>
</dbReference>
<proteinExistence type="inferred from homology"/>
<accession>A0A177AYK3</accession>
<dbReference type="AlphaFoldDB" id="A0A177AYK3"/>
<dbReference type="PANTHER" id="PTHR14728">
    <property type="entry name" value="PROTEIN AURORA BOREALIS"/>
    <property type="match status" value="1"/>
</dbReference>
<dbReference type="InterPro" id="IPR023252">
    <property type="entry name" value="Aurora_borealis_protein"/>
</dbReference>
<evidence type="ECO:0000313" key="7">
    <source>
        <dbReference type="Proteomes" id="UP000078046"/>
    </source>
</evidence>
<keyword evidence="3" id="KW-0132">Cell division</keyword>
<evidence type="ECO:0000256" key="2">
    <source>
        <dbReference type="ARBA" id="ARBA00020055"/>
    </source>
</evidence>
<dbReference type="GO" id="GO:0005737">
    <property type="term" value="C:cytoplasm"/>
    <property type="evidence" value="ECO:0007669"/>
    <property type="project" value="TreeGrafter"/>
</dbReference>